<dbReference type="Proteomes" id="UP000053558">
    <property type="component" value="Unassembled WGS sequence"/>
</dbReference>
<feature type="domain" description="BTB" evidence="1">
    <location>
        <begin position="16"/>
        <end position="78"/>
    </location>
</feature>
<organism evidence="2 3">
    <name type="scientific">Coniophora puteana (strain RWD-64-598)</name>
    <name type="common">Brown rot fungus</name>
    <dbReference type="NCBI Taxonomy" id="741705"/>
    <lineage>
        <taxon>Eukaryota</taxon>
        <taxon>Fungi</taxon>
        <taxon>Dikarya</taxon>
        <taxon>Basidiomycota</taxon>
        <taxon>Agaricomycotina</taxon>
        <taxon>Agaricomycetes</taxon>
        <taxon>Agaricomycetidae</taxon>
        <taxon>Boletales</taxon>
        <taxon>Coniophorineae</taxon>
        <taxon>Coniophoraceae</taxon>
        <taxon>Coniophora</taxon>
    </lineage>
</organism>
<dbReference type="InterPro" id="IPR000210">
    <property type="entry name" value="BTB/POZ_dom"/>
</dbReference>
<dbReference type="CDD" id="cd18186">
    <property type="entry name" value="BTB_POZ_ZBTB_KLHL-like"/>
    <property type="match status" value="1"/>
</dbReference>
<evidence type="ECO:0000259" key="1">
    <source>
        <dbReference type="PROSITE" id="PS50097"/>
    </source>
</evidence>
<dbReference type="Pfam" id="PF00651">
    <property type="entry name" value="BTB"/>
    <property type="match status" value="1"/>
</dbReference>
<dbReference type="KEGG" id="cput:CONPUDRAFT_125015"/>
<keyword evidence="3" id="KW-1185">Reference proteome</keyword>
<dbReference type="PROSITE" id="PS50097">
    <property type="entry name" value="BTB"/>
    <property type="match status" value="1"/>
</dbReference>
<dbReference type="OrthoDB" id="3164835at2759"/>
<evidence type="ECO:0000313" key="2">
    <source>
        <dbReference type="EMBL" id="EIW80287.1"/>
    </source>
</evidence>
<sequence length="300" mass="33555">MASLRVANAPFNASGADIVFRTSDDVDFKLHRVILAMASTVFKDMLGLPQPPSSNKSLPVVPVSESSSVLKPLLLFCYPTAPPDIDTLNDARLILDAAVKYDITCVQKAMAVHVSSQRFMEDNPVGVYCIACRYGWEQVARSAARHCLKISSLGRPSTFTEELRFTTAIAYHRLLAYHTECGKVACAVGRENLQWLEDPKFPNCSRCAHYLILNNRPVGRFHVPCWFRNALHALAGDLLERPDSTTVITSSRFEAQTENFHECNTCRQFTSVVGFSFLRKIFAQKVKEETGKVELEFEAD</sequence>
<dbReference type="SUPFAM" id="SSF54695">
    <property type="entry name" value="POZ domain"/>
    <property type="match status" value="1"/>
</dbReference>
<evidence type="ECO:0000313" key="3">
    <source>
        <dbReference type="Proteomes" id="UP000053558"/>
    </source>
</evidence>
<comment type="caution">
    <text evidence="2">The sequence shown here is derived from an EMBL/GenBank/DDBJ whole genome shotgun (WGS) entry which is preliminary data.</text>
</comment>
<dbReference type="AlphaFoldDB" id="A0A5M3MMN4"/>
<dbReference type="OMA" id="CAVGREN"/>
<dbReference type="InterPro" id="IPR011333">
    <property type="entry name" value="SKP1/BTB/POZ_sf"/>
</dbReference>
<gene>
    <name evidence="2" type="ORF">CONPUDRAFT_125015</name>
</gene>
<accession>A0A5M3MMN4</accession>
<dbReference type="EMBL" id="JH711579">
    <property type="protein sequence ID" value="EIW80287.1"/>
    <property type="molecule type" value="Genomic_DNA"/>
</dbReference>
<dbReference type="SMART" id="SM00225">
    <property type="entry name" value="BTB"/>
    <property type="match status" value="1"/>
</dbReference>
<reference evidence="3" key="1">
    <citation type="journal article" date="2012" name="Science">
        <title>The Paleozoic origin of enzymatic lignin decomposition reconstructed from 31 fungal genomes.</title>
        <authorList>
            <person name="Floudas D."/>
            <person name="Binder M."/>
            <person name="Riley R."/>
            <person name="Barry K."/>
            <person name="Blanchette R.A."/>
            <person name="Henrissat B."/>
            <person name="Martinez A.T."/>
            <person name="Otillar R."/>
            <person name="Spatafora J.W."/>
            <person name="Yadav J.S."/>
            <person name="Aerts A."/>
            <person name="Benoit I."/>
            <person name="Boyd A."/>
            <person name="Carlson A."/>
            <person name="Copeland A."/>
            <person name="Coutinho P.M."/>
            <person name="de Vries R.P."/>
            <person name="Ferreira P."/>
            <person name="Findley K."/>
            <person name="Foster B."/>
            <person name="Gaskell J."/>
            <person name="Glotzer D."/>
            <person name="Gorecki P."/>
            <person name="Heitman J."/>
            <person name="Hesse C."/>
            <person name="Hori C."/>
            <person name="Igarashi K."/>
            <person name="Jurgens J.A."/>
            <person name="Kallen N."/>
            <person name="Kersten P."/>
            <person name="Kohler A."/>
            <person name="Kuees U."/>
            <person name="Kumar T.K.A."/>
            <person name="Kuo A."/>
            <person name="LaButti K."/>
            <person name="Larrondo L.F."/>
            <person name="Lindquist E."/>
            <person name="Ling A."/>
            <person name="Lombard V."/>
            <person name="Lucas S."/>
            <person name="Lundell T."/>
            <person name="Martin R."/>
            <person name="McLaughlin D.J."/>
            <person name="Morgenstern I."/>
            <person name="Morin E."/>
            <person name="Murat C."/>
            <person name="Nagy L.G."/>
            <person name="Nolan M."/>
            <person name="Ohm R.A."/>
            <person name="Patyshakuliyeva A."/>
            <person name="Rokas A."/>
            <person name="Ruiz-Duenas F.J."/>
            <person name="Sabat G."/>
            <person name="Salamov A."/>
            <person name="Samejima M."/>
            <person name="Schmutz J."/>
            <person name="Slot J.C."/>
            <person name="St John F."/>
            <person name="Stenlid J."/>
            <person name="Sun H."/>
            <person name="Sun S."/>
            <person name="Syed K."/>
            <person name="Tsang A."/>
            <person name="Wiebenga A."/>
            <person name="Young D."/>
            <person name="Pisabarro A."/>
            <person name="Eastwood D.C."/>
            <person name="Martin F."/>
            <person name="Cullen D."/>
            <person name="Grigoriev I.V."/>
            <person name="Hibbett D.S."/>
        </authorList>
    </citation>
    <scope>NUCLEOTIDE SEQUENCE [LARGE SCALE GENOMIC DNA]</scope>
    <source>
        <strain evidence="3">RWD-64-598 SS2</strain>
    </source>
</reference>
<dbReference type="GeneID" id="19199869"/>
<name>A0A5M3MMN4_CONPW</name>
<protein>
    <recommendedName>
        <fullName evidence="1">BTB domain-containing protein</fullName>
    </recommendedName>
</protein>
<dbReference type="RefSeq" id="XP_007769270.1">
    <property type="nucleotide sequence ID" value="XM_007771080.1"/>
</dbReference>
<proteinExistence type="predicted"/>
<dbReference type="Gene3D" id="3.30.710.10">
    <property type="entry name" value="Potassium Channel Kv1.1, Chain A"/>
    <property type="match status" value="1"/>
</dbReference>